<evidence type="ECO:0000313" key="2">
    <source>
        <dbReference type="EMBL" id="TGK92866.1"/>
    </source>
</evidence>
<feature type="transmembrane region" description="Helical" evidence="1">
    <location>
        <begin position="311"/>
        <end position="331"/>
    </location>
</feature>
<keyword evidence="1" id="KW-0812">Transmembrane</keyword>
<dbReference type="NCBIfam" id="NF046093">
    <property type="entry name" value="AZOBR_p60025_fam"/>
    <property type="match status" value="1"/>
</dbReference>
<dbReference type="OrthoDB" id="321643at2"/>
<feature type="transmembrane region" description="Helical" evidence="1">
    <location>
        <begin position="286"/>
        <end position="304"/>
    </location>
</feature>
<comment type="caution">
    <text evidence="2">The sequence shown here is derived from an EMBL/GenBank/DDBJ whole genome shotgun (WGS) entry which is preliminary data.</text>
</comment>
<keyword evidence="1" id="KW-0472">Membrane</keyword>
<dbReference type="RefSeq" id="WP_100791876.1">
    <property type="nucleotide sequence ID" value="NZ_NPDQ01000008.1"/>
</dbReference>
<keyword evidence="1" id="KW-1133">Transmembrane helix</keyword>
<dbReference type="InterPro" id="IPR058226">
    <property type="entry name" value="AZOBR_p60025-like"/>
</dbReference>
<feature type="transmembrane region" description="Helical" evidence="1">
    <location>
        <begin position="359"/>
        <end position="381"/>
    </location>
</feature>
<proteinExistence type="predicted"/>
<feature type="transmembrane region" description="Helical" evidence="1">
    <location>
        <begin position="12"/>
        <end position="30"/>
    </location>
</feature>
<feature type="transmembrane region" description="Helical" evidence="1">
    <location>
        <begin position="161"/>
        <end position="181"/>
    </location>
</feature>
<evidence type="ECO:0008006" key="4">
    <source>
        <dbReference type="Google" id="ProtNLM"/>
    </source>
</evidence>
<gene>
    <name evidence="2" type="ORF">EHQ30_11560</name>
</gene>
<evidence type="ECO:0000256" key="1">
    <source>
        <dbReference type="SAM" id="Phobius"/>
    </source>
</evidence>
<sequence length="392" mass="45696">MQNGRVKLRHLWVLMFFFALGVGGLTYFKITPYDHSLSALIGIWEGFYEINPDLVDPNFVIYKSGGYDGQFFYFLAKDLFASGDWGLIVDSYHFRFHRIGLSLFAGVISKLIGFSYYPEITLCFLFILFFLSVFCLYSLLPEKNKWMIVFYLFSPFSLNSNLLLVADSLFVSFGIIAFYFYQNKKDLLAVFFFFLMVITRELGVLFLAPILLKNLKDKEWRNVFLYSFPAFAFICLVGYGLLYPPNHLGTNPLGFRDMTDLPLFGFFKSFKEGDSFQFKLKELPKILFFVSFVALTITSIQSLKKSFSTDIYLLVPIFGSLFVILIAEQGYWRSFDNLSRMFTLILPFSLLLEKAREKLFLRLFLGISITLFVFLIVRILWITQTKEFFLNQ</sequence>
<protein>
    <recommendedName>
        <fullName evidence="4">Glycosyltransferase RgtA/B/C/D-like domain-containing protein</fullName>
    </recommendedName>
</protein>
<feature type="transmembrane region" description="Helical" evidence="1">
    <location>
        <begin position="116"/>
        <end position="140"/>
    </location>
</feature>
<evidence type="ECO:0000313" key="3">
    <source>
        <dbReference type="Proteomes" id="UP000297891"/>
    </source>
</evidence>
<dbReference type="Proteomes" id="UP000297891">
    <property type="component" value="Unassembled WGS sequence"/>
</dbReference>
<dbReference type="EMBL" id="RQFP01000008">
    <property type="protein sequence ID" value="TGK92866.1"/>
    <property type="molecule type" value="Genomic_DNA"/>
</dbReference>
<organism evidence="2 3">
    <name type="scientific">Leptospira brenneri</name>
    <dbReference type="NCBI Taxonomy" id="2023182"/>
    <lineage>
        <taxon>Bacteria</taxon>
        <taxon>Pseudomonadati</taxon>
        <taxon>Spirochaetota</taxon>
        <taxon>Spirochaetia</taxon>
        <taxon>Leptospirales</taxon>
        <taxon>Leptospiraceae</taxon>
        <taxon>Leptospira</taxon>
    </lineage>
</organism>
<accession>A0A2M9XY44</accession>
<reference evidence="2" key="1">
    <citation type="journal article" date="2019" name="PLoS Negl. Trop. Dis.">
        <title>Revisiting the worldwide diversity of Leptospira species in the environment.</title>
        <authorList>
            <person name="Vincent A.T."/>
            <person name="Schiettekatte O."/>
            <person name="Bourhy P."/>
            <person name="Veyrier F.J."/>
            <person name="Picardeau M."/>
        </authorList>
    </citation>
    <scope>NUCLEOTIDE SEQUENCE [LARGE SCALE GENOMIC DNA]</scope>
    <source>
        <strain evidence="2">201800277</strain>
    </source>
</reference>
<keyword evidence="3" id="KW-1185">Reference proteome</keyword>
<name>A0A2M9XY44_9LEPT</name>
<dbReference type="AlphaFoldDB" id="A0A2M9XY44"/>
<feature type="transmembrane region" description="Helical" evidence="1">
    <location>
        <begin position="187"/>
        <end position="211"/>
    </location>
</feature>
<feature type="transmembrane region" description="Helical" evidence="1">
    <location>
        <begin position="223"/>
        <end position="242"/>
    </location>
</feature>